<dbReference type="EMBL" id="FNCJ01000003">
    <property type="protein sequence ID" value="SDG42497.1"/>
    <property type="molecule type" value="Genomic_DNA"/>
</dbReference>
<organism evidence="1 2">
    <name type="scientific">Paraburkholderia phenazinium</name>
    <dbReference type="NCBI Taxonomy" id="60549"/>
    <lineage>
        <taxon>Bacteria</taxon>
        <taxon>Pseudomonadati</taxon>
        <taxon>Pseudomonadota</taxon>
        <taxon>Betaproteobacteria</taxon>
        <taxon>Burkholderiales</taxon>
        <taxon>Burkholderiaceae</taxon>
        <taxon>Paraburkholderia</taxon>
    </lineage>
</organism>
<name>A0A1G7U4Y3_9BURK</name>
<dbReference type="RefSeq" id="WP_090683462.1">
    <property type="nucleotide sequence ID" value="NZ_CADFGM010000005.1"/>
</dbReference>
<dbReference type="AlphaFoldDB" id="A0A1G7U4Y3"/>
<reference evidence="1 2" key="1">
    <citation type="submission" date="2016-10" db="EMBL/GenBank/DDBJ databases">
        <authorList>
            <person name="de Groot N.N."/>
        </authorList>
    </citation>
    <scope>NUCLEOTIDE SEQUENCE [LARGE SCALE GENOMIC DNA]</scope>
    <source>
        <strain evidence="1 2">LMG 2247</strain>
    </source>
</reference>
<sequence>MDSSTWSRRVQAVKDKFEAEKHDWRQGDFTTRFAPRDLIDWYIFQANAYAKPEERHDWFEPEAFRITPIFHRIGELVPQLEQIDGVMDRVKAMMTTGQVKADDALFELLVAGAYKTRGWSDVRFHPESPGTKKSHDLFVGTGKNQWAVECKRINRSGAGYEAREYKDAQRLAAPVHELCSARERSLVVGVGYEVELSKVPDDYLVEKAHAFLREPSSFQWDDGISNGFVQDIDLRATRAVLESDDVFFGSSRMVELLLGDHTPDADYSVAAQWDPAPNRPLFATAMNQASVVCWMSLSKQAQLGKARHFKSVVADACEQIPEDCPAVVHVGYESFGGNAVDDVRHMLNHREMLTFDPKGKQLRWVYGNYMRPEHTNSSNESQAMSETTATYLIGEHSAQPPLPGHLLLQDDNGTPGAHW</sequence>
<gene>
    <name evidence="1" type="ORF">SAMN05216466_103302</name>
</gene>
<evidence type="ECO:0000313" key="1">
    <source>
        <dbReference type="EMBL" id="SDG42497.1"/>
    </source>
</evidence>
<proteinExistence type="predicted"/>
<protein>
    <submittedName>
        <fullName evidence="1">Uncharacterized protein</fullName>
    </submittedName>
</protein>
<accession>A0A1G7U4Y3</accession>
<dbReference type="Proteomes" id="UP000199706">
    <property type="component" value="Unassembled WGS sequence"/>
</dbReference>
<evidence type="ECO:0000313" key="2">
    <source>
        <dbReference type="Proteomes" id="UP000199706"/>
    </source>
</evidence>